<proteinExistence type="predicted"/>
<keyword evidence="2" id="KW-1185">Reference proteome</keyword>
<evidence type="ECO:0000313" key="2">
    <source>
        <dbReference type="Proteomes" id="UP000826271"/>
    </source>
</evidence>
<name>A0AAV6XKQ0_9LAMI</name>
<evidence type="ECO:0000313" key="1">
    <source>
        <dbReference type="EMBL" id="KAG8379673.1"/>
    </source>
</evidence>
<comment type="caution">
    <text evidence="1">The sequence shown here is derived from an EMBL/GenBank/DDBJ whole genome shotgun (WGS) entry which is preliminary data.</text>
</comment>
<protein>
    <submittedName>
        <fullName evidence="1">Uncharacterized protein</fullName>
    </submittedName>
</protein>
<organism evidence="1 2">
    <name type="scientific">Buddleja alternifolia</name>
    <dbReference type="NCBI Taxonomy" id="168488"/>
    <lineage>
        <taxon>Eukaryota</taxon>
        <taxon>Viridiplantae</taxon>
        <taxon>Streptophyta</taxon>
        <taxon>Embryophyta</taxon>
        <taxon>Tracheophyta</taxon>
        <taxon>Spermatophyta</taxon>
        <taxon>Magnoliopsida</taxon>
        <taxon>eudicotyledons</taxon>
        <taxon>Gunneridae</taxon>
        <taxon>Pentapetalae</taxon>
        <taxon>asterids</taxon>
        <taxon>lamiids</taxon>
        <taxon>Lamiales</taxon>
        <taxon>Scrophulariaceae</taxon>
        <taxon>Buddlejeae</taxon>
        <taxon>Buddleja</taxon>
    </lineage>
</organism>
<accession>A0AAV6XKQ0</accession>
<dbReference type="AlphaFoldDB" id="A0AAV6XKQ0"/>
<reference evidence="1" key="1">
    <citation type="submission" date="2019-10" db="EMBL/GenBank/DDBJ databases">
        <authorList>
            <person name="Zhang R."/>
            <person name="Pan Y."/>
            <person name="Wang J."/>
            <person name="Ma R."/>
            <person name="Yu S."/>
        </authorList>
    </citation>
    <scope>NUCLEOTIDE SEQUENCE</scope>
    <source>
        <strain evidence="1">LA-IB0</strain>
        <tissue evidence="1">Leaf</tissue>
    </source>
</reference>
<gene>
    <name evidence="1" type="ORF">BUALT_Bualt07G0113500</name>
</gene>
<sequence>MPRAEEIPFGLAEIPTLQEILLRGCKPYVITSARAILEERDNLGYEGLPSFFYNDQEEERKDYYNNELEGLQVGYYNNEQECWVRIEINENS</sequence>
<dbReference type="Proteomes" id="UP000826271">
    <property type="component" value="Unassembled WGS sequence"/>
</dbReference>
<dbReference type="EMBL" id="WHWC01000007">
    <property type="protein sequence ID" value="KAG8379673.1"/>
    <property type="molecule type" value="Genomic_DNA"/>
</dbReference>